<dbReference type="AlphaFoldDB" id="A0A1G8FEV6"/>
<evidence type="ECO:0000313" key="2">
    <source>
        <dbReference type="EMBL" id="SDH80688.1"/>
    </source>
</evidence>
<reference evidence="3" key="1">
    <citation type="submission" date="2016-10" db="EMBL/GenBank/DDBJ databases">
        <authorList>
            <person name="Varghese N."/>
            <person name="Submissions S."/>
        </authorList>
    </citation>
    <scope>NUCLEOTIDE SEQUENCE [LARGE SCALE GENOMIC DNA]</scope>
    <source>
        <strain evidence="3">ATCC 700689</strain>
    </source>
</reference>
<name>A0A1G8FEV6_9PSED</name>
<dbReference type="STRING" id="89065.SAMN05216605_108187"/>
<accession>A0A1G8FEV6</accession>
<protein>
    <recommendedName>
        <fullName evidence="4">Chlorophyllase enzyme</fullName>
    </recommendedName>
</protein>
<sequence>MMSKINWRYGRDHNADYIEYLLDEPGYPEGAYPTLIVDGVVRDATLMPDQKTLRVFISVAQVNKITEVTTPHQLFSRKAKLSSRQPAASNKRGDRSAWPTAPDPASLGPYKVTRKEYDFGDEILALPGIDDKVELRAEVHLPVARVLHCPIVVFIHGRHQTCLSESGGPGAIIWPCAANESALPNYKGYASTASALASHGYVVVSVSANGVNRKEGGYIPDGGRLRGHLILEHLQLLSRANSGNCPELSYLTGRLDLDSIGLVGHSRGGDGIARAITLNRVHKMGFGIRAALFLGGTAMEKIPLPNIHTAAILPFLDGDVVNLESQIYSDISRYAIAGDALHSSVFWLGANHNYFNKYWSPGFPLGTDDAENAWGDVEVTRLSASEQRRLAEIYISGFFRLTLGKEPAFLSLFDGSPVKAPTLPKADVRSSAHFPSSSRYTLQSFETMYADHPSPGQGDWQWEIVKGSGELKGKPSFGEDLRYAHYGYHTFLNLKSDSGSSPAELLLSPPEKGVSVDPSRYTHLSFHVAHFAVENDNAGVEVQIYLNGSRLDLGQEGCVLWPIPEIVPGVDTFLKQQVLLPLGAMSADLPKVLDTLAFVLPHGGNIYISDIALVTPSLGQPQPLALPFVSVESVSTLPTGLEQEIEVKVRLSEASSSPVSLRLAVNILHTVHSFMSIDTPPLVFEPETTSITASFRIPAGGFKGEHFDLGNDRSLSVIRTMALSNALFDQERALLILPAH</sequence>
<organism evidence="2 3">
    <name type="scientific">Pseudomonas abietaniphila</name>
    <dbReference type="NCBI Taxonomy" id="89065"/>
    <lineage>
        <taxon>Bacteria</taxon>
        <taxon>Pseudomonadati</taxon>
        <taxon>Pseudomonadota</taxon>
        <taxon>Gammaproteobacteria</taxon>
        <taxon>Pseudomonadales</taxon>
        <taxon>Pseudomonadaceae</taxon>
        <taxon>Pseudomonas</taxon>
    </lineage>
</organism>
<evidence type="ECO:0008006" key="4">
    <source>
        <dbReference type="Google" id="ProtNLM"/>
    </source>
</evidence>
<feature type="region of interest" description="Disordered" evidence="1">
    <location>
        <begin position="76"/>
        <end position="104"/>
    </location>
</feature>
<gene>
    <name evidence="2" type="ORF">SAMN05216605_108187</name>
</gene>
<dbReference type="Gene3D" id="3.40.50.1820">
    <property type="entry name" value="alpha/beta hydrolase"/>
    <property type="match status" value="1"/>
</dbReference>
<proteinExistence type="predicted"/>
<dbReference type="InterPro" id="IPR029058">
    <property type="entry name" value="AB_hydrolase_fold"/>
</dbReference>
<dbReference type="EMBL" id="FNCO01000008">
    <property type="protein sequence ID" value="SDH80688.1"/>
    <property type="molecule type" value="Genomic_DNA"/>
</dbReference>
<evidence type="ECO:0000313" key="3">
    <source>
        <dbReference type="Proteomes" id="UP000182894"/>
    </source>
</evidence>
<dbReference type="Proteomes" id="UP000182894">
    <property type="component" value="Unassembled WGS sequence"/>
</dbReference>
<keyword evidence="3" id="KW-1185">Reference proteome</keyword>
<dbReference type="SUPFAM" id="SSF53474">
    <property type="entry name" value="alpha/beta-Hydrolases"/>
    <property type="match status" value="1"/>
</dbReference>
<evidence type="ECO:0000256" key="1">
    <source>
        <dbReference type="SAM" id="MobiDB-lite"/>
    </source>
</evidence>